<dbReference type="Pfam" id="PF00059">
    <property type="entry name" value="Lectin_C"/>
    <property type="match status" value="1"/>
</dbReference>
<dbReference type="Proteomes" id="UP000694620">
    <property type="component" value="Chromosome 1"/>
</dbReference>
<evidence type="ECO:0000313" key="3">
    <source>
        <dbReference type="Proteomes" id="UP000694620"/>
    </source>
</evidence>
<dbReference type="SMART" id="SM00034">
    <property type="entry name" value="CLECT"/>
    <property type="match status" value="1"/>
</dbReference>
<dbReference type="PANTHER" id="PTHR45784">
    <property type="entry name" value="C-TYPE LECTIN DOMAIN FAMILY 20 MEMBER A-RELATED"/>
    <property type="match status" value="1"/>
</dbReference>
<dbReference type="Ensembl" id="ENSECRT00000000830.1">
    <property type="protein sequence ID" value="ENSECRP00000000816.1"/>
    <property type="gene ID" value="ENSECRG00000000505.1"/>
</dbReference>
<evidence type="ECO:0000259" key="1">
    <source>
        <dbReference type="PROSITE" id="PS50041"/>
    </source>
</evidence>
<name>A0A8C4RF56_ERPCA</name>
<reference evidence="2" key="3">
    <citation type="submission" date="2025-09" db="UniProtKB">
        <authorList>
            <consortium name="Ensembl"/>
        </authorList>
    </citation>
    <scope>IDENTIFICATION</scope>
</reference>
<dbReference type="InterPro" id="IPR016186">
    <property type="entry name" value="C-type_lectin-like/link_sf"/>
</dbReference>
<dbReference type="PROSITE" id="PS50041">
    <property type="entry name" value="C_TYPE_LECTIN_2"/>
    <property type="match status" value="1"/>
</dbReference>
<dbReference type="Gene3D" id="3.10.100.10">
    <property type="entry name" value="Mannose-Binding Protein A, subunit A"/>
    <property type="match status" value="1"/>
</dbReference>
<dbReference type="SUPFAM" id="SSF56436">
    <property type="entry name" value="C-type lectin-like"/>
    <property type="match status" value="1"/>
</dbReference>
<dbReference type="GeneTree" id="ENSGT01150000290097"/>
<dbReference type="PANTHER" id="PTHR45784:SF3">
    <property type="entry name" value="C-TYPE LECTIN DOMAIN FAMILY 4 MEMBER K-LIKE-RELATED"/>
    <property type="match status" value="1"/>
</dbReference>
<reference evidence="2" key="1">
    <citation type="submission" date="2021-06" db="EMBL/GenBank/DDBJ databases">
        <authorList>
            <consortium name="Wellcome Sanger Institute Data Sharing"/>
        </authorList>
    </citation>
    <scope>NUCLEOTIDE SEQUENCE [LARGE SCALE GENOMIC DNA]</scope>
</reference>
<proteinExistence type="predicted"/>
<evidence type="ECO:0000313" key="2">
    <source>
        <dbReference type="Ensembl" id="ENSECRP00000000816.1"/>
    </source>
</evidence>
<dbReference type="AlphaFoldDB" id="A0A8C4RF56"/>
<dbReference type="InterPro" id="IPR001304">
    <property type="entry name" value="C-type_lectin-like"/>
</dbReference>
<accession>A0A8C4RF56</accession>
<sequence>LGHSVSYPAFPNLQSFWIRLFVLPVHGLQEFYYHYGNYQMTWANAQKYCRSNFTDLVTIASNEERKEILDMLAGINVSENEIWIGLKDIKMNSGTWSNGETFTYRNWNKGEPNNEKVACGTMYYQKGGNHNGCAEQAQFVCYKEI</sequence>
<feature type="domain" description="C-type lectin" evidence="1">
    <location>
        <begin position="28"/>
        <end position="142"/>
    </location>
</feature>
<reference evidence="2" key="2">
    <citation type="submission" date="2025-08" db="UniProtKB">
        <authorList>
            <consortium name="Ensembl"/>
        </authorList>
    </citation>
    <scope>IDENTIFICATION</scope>
</reference>
<dbReference type="InterPro" id="IPR016187">
    <property type="entry name" value="CTDL_fold"/>
</dbReference>
<protein>
    <recommendedName>
        <fullName evidence="1">C-type lectin domain-containing protein</fullName>
    </recommendedName>
</protein>
<keyword evidence="3" id="KW-1185">Reference proteome</keyword>
<organism evidence="2 3">
    <name type="scientific">Erpetoichthys calabaricus</name>
    <name type="common">Rope fish</name>
    <name type="synonym">Calamoichthys calabaricus</name>
    <dbReference type="NCBI Taxonomy" id="27687"/>
    <lineage>
        <taxon>Eukaryota</taxon>
        <taxon>Metazoa</taxon>
        <taxon>Chordata</taxon>
        <taxon>Craniata</taxon>
        <taxon>Vertebrata</taxon>
        <taxon>Euteleostomi</taxon>
        <taxon>Actinopterygii</taxon>
        <taxon>Polypteriformes</taxon>
        <taxon>Polypteridae</taxon>
        <taxon>Erpetoichthys</taxon>
    </lineage>
</organism>